<evidence type="ECO:0000313" key="2">
    <source>
        <dbReference type="EMBL" id="MBK1632079.1"/>
    </source>
</evidence>
<evidence type="ECO:0000313" key="3">
    <source>
        <dbReference type="Proteomes" id="UP000748752"/>
    </source>
</evidence>
<dbReference type="RefSeq" id="WP_200239291.1">
    <property type="nucleotide sequence ID" value="NZ_NRRV01000039.1"/>
</dbReference>
<reference evidence="2 3" key="1">
    <citation type="journal article" date="2020" name="Microorganisms">
        <title>Osmotic Adaptation and Compatible Solute Biosynthesis of Phototrophic Bacteria as Revealed from Genome Analyses.</title>
        <authorList>
            <person name="Imhoff J.F."/>
            <person name="Rahn T."/>
            <person name="Kunzel S."/>
            <person name="Keller A."/>
            <person name="Neulinger S.C."/>
        </authorList>
    </citation>
    <scope>NUCLEOTIDE SEQUENCE [LARGE SCALE GENOMIC DNA]</scope>
    <source>
        <strain evidence="2 3">DSM 6210</strain>
    </source>
</reference>
<organism evidence="2 3">
    <name type="scientific">Thiohalocapsa halophila</name>
    <dbReference type="NCBI Taxonomy" id="69359"/>
    <lineage>
        <taxon>Bacteria</taxon>
        <taxon>Pseudomonadati</taxon>
        <taxon>Pseudomonadota</taxon>
        <taxon>Gammaproteobacteria</taxon>
        <taxon>Chromatiales</taxon>
        <taxon>Chromatiaceae</taxon>
        <taxon>Thiohalocapsa</taxon>
    </lineage>
</organism>
<keyword evidence="3" id="KW-1185">Reference proteome</keyword>
<evidence type="ECO:0000256" key="1">
    <source>
        <dbReference type="SAM" id="SignalP"/>
    </source>
</evidence>
<dbReference type="Proteomes" id="UP000748752">
    <property type="component" value="Unassembled WGS sequence"/>
</dbReference>
<dbReference type="InterPro" id="IPR021516">
    <property type="entry name" value="DUF3179"/>
</dbReference>
<keyword evidence="1" id="KW-0732">Signal</keyword>
<sequence>MPKYLQRTLGWIMLAVALPAAALNGFDLSQSLVDKGAIEFAGQPPDGIPALDTPQFVEAKAAQHISPDDHVLGLTVFGESKAYPTKILAWHEIVNDFIGGVPVVISYCPLCRTAVAFIAEADGVPLTFGVSGLLYNSNLLLYDRETESLWSQLYWRAIAGPMAGTRLRRIPVTQMRWQEWLRKRPNSLVLSDDTGFQRAYDSDPYEDYDKSQGLLFSVTRTSDRYRNKDKVLGVWLNGRAKAYPFPELRAAGVEMLVDGVAGKEILIHFDPTTESARAYAANGVELPATVSYWFAWYAFYPGTAVYEAP</sequence>
<evidence type="ECO:0008006" key="4">
    <source>
        <dbReference type="Google" id="ProtNLM"/>
    </source>
</evidence>
<feature type="chain" id="PRO_5047289389" description="DUF3179 domain-containing protein" evidence="1">
    <location>
        <begin position="23"/>
        <end position="309"/>
    </location>
</feature>
<dbReference type="Pfam" id="PF11376">
    <property type="entry name" value="DUF3179"/>
    <property type="match status" value="1"/>
</dbReference>
<comment type="caution">
    <text evidence="2">The sequence shown here is derived from an EMBL/GenBank/DDBJ whole genome shotgun (WGS) entry which is preliminary data.</text>
</comment>
<name>A0ABS1CKU6_9GAMM</name>
<accession>A0ABS1CKU6</accession>
<gene>
    <name evidence="2" type="ORF">CKO31_15300</name>
</gene>
<dbReference type="EMBL" id="NRRV01000039">
    <property type="protein sequence ID" value="MBK1632079.1"/>
    <property type="molecule type" value="Genomic_DNA"/>
</dbReference>
<protein>
    <recommendedName>
        <fullName evidence="4">DUF3179 domain-containing protein</fullName>
    </recommendedName>
</protein>
<proteinExistence type="predicted"/>
<feature type="signal peptide" evidence="1">
    <location>
        <begin position="1"/>
        <end position="22"/>
    </location>
</feature>